<dbReference type="InterPro" id="IPR020575">
    <property type="entry name" value="Hsp90_N"/>
</dbReference>
<dbReference type="GO" id="GO:0005737">
    <property type="term" value="C:cytoplasm"/>
    <property type="evidence" value="ECO:0007669"/>
    <property type="project" value="UniProtKB-SubCell"/>
</dbReference>
<proteinExistence type="inferred from homology"/>
<dbReference type="AlphaFoldDB" id="A0A090AAY8"/>
<dbReference type="EMBL" id="AP014633">
    <property type="protein sequence ID" value="BAP54708.1"/>
    <property type="molecule type" value="Genomic_DNA"/>
</dbReference>
<dbReference type="PROSITE" id="PS00298">
    <property type="entry name" value="HSP90"/>
    <property type="match status" value="1"/>
</dbReference>
<dbReference type="PRINTS" id="PR00775">
    <property type="entry name" value="HEATSHOCK90"/>
</dbReference>
<keyword evidence="7 10" id="KW-0143">Chaperone</keyword>
<feature type="binding site" evidence="11">
    <location>
        <position position="88"/>
    </location>
    <ligand>
        <name>ATP</name>
        <dbReference type="ChEBI" id="CHEBI:30616"/>
    </ligand>
</feature>
<feature type="region of interest" description="C" evidence="10">
    <location>
        <begin position="560"/>
        <end position="643"/>
    </location>
</feature>
<dbReference type="NCBIfam" id="NF003555">
    <property type="entry name" value="PRK05218.1"/>
    <property type="match status" value="1"/>
</dbReference>
<dbReference type="SUPFAM" id="SSF54211">
    <property type="entry name" value="Ribosomal protein S5 domain 2-like"/>
    <property type="match status" value="1"/>
</dbReference>
<feature type="binding site" evidence="11">
    <location>
        <begin position="103"/>
        <end position="104"/>
    </location>
    <ligand>
        <name>ATP</name>
        <dbReference type="ChEBI" id="CHEBI:30616"/>
    </ligand>
</feature>
<dbReference type="SUPFAM" id="SSF55874">
    <property type="entry name" value="ATPase domain of HSP90 chaperone/DNA topoisomerase II/histidine kinase"/>
    <property type="match status" value="1"/>
</dbReference>
<sequence>MTVETHKETLGFQTEIKQLLNLMIHSLYSNKEIFLRELISNASDAADKLRFEALSDDGLYEGDSNLKIWISFDKEARTITIRDNGIGMSREEVISNIGTIAKSGTQEFFKALTGDQAKDTQLIGQFGVGFYSSFIVADKVTLLTRRAGLASSHGVKWESSGEGDYTIETTEYPQHGTEVTLHLKTEEDEFLSDYRLQGIIRKYSDHITLPIIMPKITTDDKDKNNTTIEEEVVNSAKALWTRAKHEITEEEYTEFYKHVAHDFDAPLTYIHNKVEGSNEYTTLFFIPARAPFDLWDRNNRRGVKLYVRRVFIMDDNEKLLPPYLRFIRGIIDSNDLPLNISREILQHNKQIEAIRSGSVKKILSALENMAKNEPEKYATVWKEFGKVLKEGLVDDYSNKQRIAKLLRFSTTNDDNPVQAISLEDYVGRMKEGQEKIYYITAENFSAAKNSPHLEIFRKKGVEVLLLSDQIDEWLGTHLNEFEGKSLQSVTKGQLDLGHLENEEEKQATAKASDQFKPIVERIKNTLGEKVKEVRVTHRLTTSPACLVADEHAMDASLERLLKSAGQPIMGNKPIMEINPEHLIIKALKEETDEKRFNDWVFILFDQALLSEGGQLDDPGAFVKRLNEMFISMGNLSPRIITLS</sequence>
<feature type="binding site" evidence="11">
    <location>
        <position position="102"/>
    </location>
    <ligand>
        <name>ATP</name>
        <dbReference type="ChEBI" id="CHEBI:30616"/>
    </ligand>
</feature>
<feature type="binding site" evidence="11">
    <location>
        <position position="342"/>
    </location>
    <ligand>
        <name>ATP</name>
        <dbReference type="ChEBI" id="CHEBI:30616"/>
    </ligand>
</feature>
<dbReference type="Pfam" id="PF00183">
    <property type="entry name" value="HSP90"/>
    <property type="match status" value="1"/>
</dbReference>
<evidence type="ECO:0000313" key="14">
    <source>
        <dbReference type="Proteomes" id="UP000031623"/>
    </source>
</evidence>
<comment type="subcellular location">
    <subcellularLocation>
        <location evidence="1 10">Cytoplasm</location>
    </subcellularLocation>
</comment>
<dbReference type="Pfam" id="PF13589">
    <property type="entry name" value="HATPase_c_3"/>
    <property type="match status" value="1"/>
</dbReference>
<evidence type="ECO:0000256" key="8">
    <source>
        <dbReference type="ARBA" id="ARBA00058590"/>
    </source>
</evidence>
<feature type="region of interest" description="A; substrate-binding" evidence="10">
    <location>
        <begin position="1"/>
        <end position="342"/>
    </location>
</feature>
<feature type="binding site" evidence="11">
    <location>
        <position position="177"/>
    </location>
    <ligand>
        <name>ATP</name>
        <dbReference type="ChEBI" id="CHEBI:30616"/>
    </ligand>
</feature>
<keyword evidence="3 10" id="KW-0963">Cytoplasm</keyword>
<dbReference type="InterPro" id="IPR001404">
    <property type="entry name" value="Hsp90_fam"/>
</dbReference>
<evidence type="ECO:0000256" key="6">
    <source>
        <dbReference type="ARBA" id="ARBA00023016"/>
    </source>
</evidence>
<evidence type="ECO:0000256" key="1">
    <source>
        <dbReference type="ARBA" id="ARBA00004496"/>
    </source>
</evidence>
<comment type="similarity">
    <text evidence="2 10">Belongs to the heat shock protein 90 family.</text>
</comment>
<feature type="binding site" evidence="11">
    <location>
        <position position="83"/>
    </location>
    <ligand>
        <name>ATP</name>
        <dbReference type="ChEBI" id="CHEBI:30616"/>
    </ligand>
</feature>
<dbReference type="HAMAP" id="MF_00505">
    <property type="entry name" value="HSP90"/>
    <property type="match status" value="1"/>
</dbReference>
<dbReference type="CDD" id="cd16927">
    <property type="entry name" value="HATPase_Hsp90-like"/>
    <property type="match status" value="1"/>
</dbReference>
<dbReference type="GO" id="GO:0016887">
    <property type="term" value="F:ATP hydrolysis activity"/>
    <property type="evidence" value="ECO:0007669"/>
    <property type="project" value="InterPro"/>
</dbReference>
<evidence type="ECO:0000256" key="4">
    <source>
        <dbReference type="ARBA" id="ARBA00022741"/>
    </source>
</evidence>
<organism evidence="13 14">
    <name type="scientific">Thioploca ingrica</name>
    <dbReference type="NCBI Taxonomy" id="40754"/>
    <lineage>
        <taxon>Bacteria</taxon>
        <taxon>Pseudomonadati</taxon>
        <taxon>Pseudomonadota</taxon>
        <taxon>Gammaproteobacteria</taxon>
        <taxon>Thiotrichales</taxon>
        <taxon>Thiotrichaceae</taxon>
        <taxon>Thioploca</taxon>
    </lineage>
</organism>
<dbReference type="InterPro" id="IPR036890">
    <property type="entry name" value="HATPase_C_sf"/>
</dbReference>
<keyword evidence="6 10" id="KW-0346">Stress response</keyword>
<dbReference type="HOGENOM" id="CLU_006684_3_0_6"/>
<dbReference type="InterPro" id="IPR019805">
    <property type="entry name" value="Heat_shock_protein_90_CS"/>
</dbReference>
<evidence type="ECO:0000256" key="5">
    <source>
        <dbReference type="ARBA" id="ARBA00022840"/>
    </source>
</evidence>
<dbReference type="GO" id="GO:0005524">
    <property type="term" value="F:ATP binding"/>
    <property type="evidence" value="ECO:0007669"/>
    <property type="project" value="UniProtKB-UniRule"/>
</dbReference>
<dbReference type="Gene3D" id="3.30.230.80">
    <property type="match status" value="1"/>
</dbReference>
<dbReference type="FunFam" id="3.30.230.80:FF:000002">
    <property type="entry name" value="Molecular chaperone HtpG"/>
    <property type="match status" value="1"/>
</dbReference>
<reference evidence="13" key="1">
    <citation type="journal article" date="2014" name="ISME J.">
        <title>Ecophysiology of Thioploca ingrica as revealed by the complete genome sequence supplemented with proteomic evidence.</title>
        <authorList>
            <person name="Kojima H."/>
            <person name="Ogura Y."/>
            <person name="Yamamoto N."/>
            <person name="Togashi T."/>
            <person name="Mori H."/>
            <person name="Watanabe T."/>
            <person name="Nemoto F."/>
            <person name="Kurokawa K."/>
            <person name="Hayashi T."/>
            <person name="Fukui M."/>
        </authorList>
    </citation>
    <scope>NUCLEOTIDE SEQUENCE [LARGE SCALE GENOMIC DNA]</scope>
</reference>
<dbReference type="SUPFAM" id="SSF110942">
    <property type="entry name" value="HSP90 C-terminal domain"/>
    <property type="match status" value="1"/>
</dbReference>
<evidence type="ECO:0000256" key="7">
    <source>
        <dbReference type="ARBA" id="ARBA00023186"/>
    </source>
</evidence>
<evidence type="ECO:0000313" key="13">
    <source>
        <dbReference type="EMBL" id="BAP54708.1"/>
    </source>
</evidence>
<keyword evidence="4 10" id="KW-0547">Nucleotide-binding</keyword>
<dbReference type="STRING" id="40754.THII_0411"/>
<comment type="caution">
    <text evidence="10">Lacks conserved residue(s) required for the propagation of feature annotation.</text>
</comment>
<keyword evidence="14" id="KW-1185">Reference proteome</keyword>
<evidence type="ECO:0000259" key="12">
    <source>
        <dbReference type="SMART" id="SM00387"/>
    </source>
</evidence>
<dbReference type="Gene3D" id="3.30.565.10">
    <property type="entry name" value="Histidine kinase-like ATPase, C-terminal domain"/>
    <property type="match status" value="1"/>
</dbReference>
<dbReference type="OrthoDB" id="9802640at2"/>
<dbReference type="InterPro" id="IPR020568">
    <property type="entry name" value="Ribosomal_Su5_D2-typ_SF"/>
</dbReference>
<dbReference type="PIRSF" id="PIRSF002583">
    <property type="entry name" value="Hsp90"/>
    <property type="match status" value="1"/>
</dbReference>
<accession>A0A090AAY8</accession>
<dbReference type="FunFam" id="3.30.565.10:FF:000009">
    <property type="entry name" value="Molecular chaperone HtpG"/>
    <property type="match status" value="1"/>
</dbReference>
<evidence type="ECO:0000256" key="9">
    <source>
        <dbReference type="ARBA" id="ARBA00070675"/>
    </source>
</evidence>
<dbReference type="SMART" id="SM00387">
    <property type="entry name" value="HATPase_c"/>
    <property type="match status" value="1"/>
</dbReference>
<name>A0A090AAY8_9GAMM</name>
<dbReference type="Gene3D" id="1.20.120.790">
    <property type="entry name" value="Heat shock protein 90, C-terminal domain"/>
    <property type="match status" value="1"/>
</dbReference>
<evidence type="ECO:0000256" key="2">
    <source>
        <dbReference type="ARBA" id="ARBA00008239"/>
    </source>
</evidence>
<dbReference type="GO" id="GO:0051082">
    <property type="term" value="F:unfolded protein binding"/>
    <property type="evidence" value="ECO:0007669"/>
    <property type="project" value="UniProtKB-UniRule"/>
</dbReference>
<keyword evidence="5 10" id="KW-0067">ATP-binding</keyword>
<feature type="binding site" evidence="11">
    <location>
        <begin position="125"/>
        <end position="130"/>
    </location>
    <ligand>
        <name>ATP</name>
        <dbReference type="ChEBI" id="CHEBI:30616"/>
    </ligand>
</feature>
<dbReference type="KEGG" id="tig:THII_0411"/>
<dbReference type="InterPro" id="IPR037196">
    <property type="entry name" value="HSP90_C"/>
</dbReference>
<evidence type="ECO:0000256" key="3">
    <source>
        <dbReference type="ARBA" id="ARBA00022490"/>
    </source>
</evidence>
<comment type="subunit">
    <text evidence="10">Homodimer.</text>
</comment>
<feature type="binding site" evidence="11">
    <location>
        <position position="96"/>
    </location>
    <ligand>
        <name>ATP</name>
        <dbReference type="ChEBI" id="CHEBI:30616"/>
    </ligand>
</feature>
<dbReference type="GO" id="GO:0140662">
    <property type="term" value="F:ATP-dependent protein folding chaperone"/>
    <property type="evidence" value="ECO:0007669"/>
    <property type="project" value="InterPro"/>
</dbReference>
<comment type="function">
    <text evidence="8 10">Molecular chaperone. Has ATPase activity.</text>
</comment>
<protein>
    <recommendedName>
        <fullName evidence="9 10">Chaperone protein HtpG</fullName>
    </recommendedName>
    <alternativeName>
        <fullName evidence="10">Heat shock protein HtpG</fullName>
    </alternativeName>
    <alternativeName>
        <fullName evidence="10">High temperature protein G</fullName>
    </alternativeName>
</protein>
<dbReference type="Gene3D" id="3.40.50.11260">
    <property type="match status" value="1"/>
</dbReference>
<feature type="binding site" evidence="11">
    <location>
        <position position="37"/>
    </location>
    <ligand>
        <name>ATP</name>
        <dbReference type="ChEBI" id="CHEBI:30616"/>
    </ligand>
</feature>
<dbReference type="Proteomes" id="UP000031623">
    <property type="component" value="Chromosome"/>
</dbReference>
<evidence type="ECO:0000256" key="11">
    <source>
        <dbReference type="PIRSR" id="PIRSR002583-1"/>
    </source>
</evidence>
<gene>
    <name evidence="10" type="primary">htpG</name>
    <name evidence="13" type="ORF">THII_0411</name>
</gene>
<feature type="binding site" evidence="11">
    <location>
        <position position="41"/>
    </location>
    <ligand>
        <name>ATP</name>
        <dbReference type="ChEBI" id="CHEBI:30616"/>
    </ligand>
</feature>
<evidence type="ECO:0000256" key="10">
    <source>
        <dbReference type="HAMAP-Rule" id="MF_00505"/>
    </source>
</evidence>
<dbReference type="InterPro" id="IPR003594">
    <property type="entry name" value="HATPase_dom"/>
</dbReference>
<dbReference type="PANTHER" id="PTHR11528">
    <property type="entry name" value="HEAT SHOCK PROTEIN 90 FAMILY MEMBER"/>
    <property type="match status" value="1"/>
</dbReference>
<feature type="domain" description="Histidine kinase/HSP90-like ATPase" evidence="12">
    <location>
        <begin position="30"/>
        <end position="187"/>
    </location>
</feature>